<gene>
    <name evidence="6" type="ORF">B0T11DRAFT_126833</name>
</gene>
<dbReference type="InterPro" id="IPR016166">
    <property type="entry name" value="FAD-bd_PCMH"/>
</dbReference>
<dbReference type="InterPro" id="IPR006094">
    <property type="entry name" value="Oxid_FAD_bind_N"/>
</dbReference>
<protein>
    <submittedName>
        <fullName evidence="6">FAD binding domain-containing protein</fullName>
    </submittedName>
</protein>
<evidence type="ECO:0000256" key="1">
    <source>
        <dbReference type="ARBA" id="ARBA00005466"/>
    </source>
</evidence>
<dbReference type="EMBL" id="JAGPXD010000005">
    <property type="protein sequence ID" value="KAH7354330.1"/>
    <property type="molecule type" value="Genomic_DNA"/>
</dbReference>
<keyword evidence="2" id="KW-0285">Flavoprotein</keyword>
<sequence length="507" mass="54470">MVRPTRLIAASAIGPILSLCQETGFKSCNALIDAGLGSSLLLPSGPGSNYTLALESYWSLTIQEVLPWCILQPKDTQEVAAAVKALSALSGAGSWSIAVKGGGHSHWNNNNIAQGVTIDLVRLGGTEIRPASCGNGSYTHVAAIGAGSNWGDALRAAEAQGLGITGGRVSTVGVAGLTLGGGASFHSGRRGFACDDVLNYEVVLADGSIVNANKHENPRLWKALKGGGSNFGIVTRFDMAAFPAGDIYGGIALSTWDQKDIYIDHFLGMMRRTASAPADSQLLLMQHTAGMPVPLVGTIRVNVDGESNGTMFTEFRSVPTVFNTFQKWPYSDMIATQTTANGSRTVWFSLCFHAVREMIIKAESLLLELINDLNALGYADEDMSSMFSFQPLPQSWVREGNVLGLDESLKEDAILFLAQTFVQTREMEAFFQRRFAAVTAELEEYAVEIGADTPFRYMNYVHPTQDPLASYGEKNVAFIRDVAKEYDPTGFFQDRVSGGFKISGVGA</sequence>
<evidence type="ECO:0000256" key="3">
    <source>
        <dbReference type="ARBA" id="ARBA00022827"/>
    </source>
</evidence>
<keyword evidence="7" id="KW-1185">Reference proteome</keyword>
<accession>A0A8K0T9H1</accession>
<dbReference type="PANTHER" id="PTHR42973:SF53">
    <property type="entry name" value="FAD-BINDING PCMH-TYPE DOMAIN-CONTAINING PROTEIN-RELATED"/>
    <property type="match status" value="1"/>
</dbReference>
<dbReference type="Gene3D" id="3.30.43.10">
    <property type="entry name" value="Uridine Diphospho-n-acetylenolpyruvylglucosamine Reductase, domain 2"/>
    <property type="match status" value="1"/>
</dbReference>
<evidence type="ECO:0000256" key="4">
    <source>
        <dbReference type="ARBA" id="ARBA00023002"/>
    </source>
</evidence>
<dbReference type="InterPro" id="IPR036318">
    <property type="entry name" value="FAD-bd_PCMH-like_sf"/>
</dbReference>
<dbReference type="GO" id="GO:0016491">
    <property type="term" value="F:oxidoreductase activity"/>
    <property type="evidence" value="ECO:0007669"/>
    <property type="project" value="UniProtKB-KW"/>
</dbReference>
<dbReference type="InterPro" id="IPR050416">
    <property type="entry name" value="FAD-linked_Oxidoreductase"/>
</dbReference>
<dbReference type="InterPro" id="IPR016169">
    <property type="entry name" value="FAD-bd_PCMH_sub2"/>
</dbReference>
<dbReference type="Proteomes" id="UP000813385">
    <property type="component" value="Unassembled WGS sequence"/>
</dbReference>
<dbReference type="GO" id="GO:0071949">
    <property type="term" value="F:FAD binding"/>
    <property type="evidence" value="ECO:0007669"/>
    <property type="project" value="InterPro"/>
</dbReference>
<dbReference type="PANTHER" id="PTHR42973">
    <property type="entry name" value="BINDING OXIDOREDUCTASE, PUTATIVE (AFU_ORTHOLOGUE AFUA_1G17690)-RELATED"/>
    <property type="match status" value="1"/>
</dbReference>
<comment type="similarity">
    <text evidence="1">Belongs to the oxygen-dependent FAD-linked oxidoreductase family.</text>
</comment>
<dbReference type="SUPFAM" id="SSF56176">
    <property type="entry name" value="FAD-binding/transporter-associated domain-like"/>
    <property type="match status" value="1"/>
</dbReference>
<reference evidence="6" key="1">
    <citation type="journal article" date="2021" name="Nat. Commun.">
        <title>Genetic determinants of endophytism in the Arabidopsis root mycobiome.</title>
        <authorList>
            <person name="Mesny F."/>
            <person name="Miyauchi S."/>
            <person name="Thiergart T."/>
            <person name="Pickel B."/>
            <person name="Atanasova L."/>
            <person name="Karlsson M."/>
            <person name="Huettel B."/>
            <person name="Barry K.W."/>
            <person name="Haridas S."/>
            <person name="Chen C."/>
            <person name="Bauer D."/>
            <person name="Andreopoulos W."/>
            <person name="Pangilinan J."/>
            <person name="LaButti K."/>
            <person name="Riley R."/>
            <person name="Lipzen A."/>
            <person name="Clum A."/>
            <person name="Drula E."/>
            <person name="Henrissat B."/>
            <person name="Kohler A."/>
            <person name="Grigoriev I.V."/>
            <person name="Martin F.M."/>
            <person name="Hacquard S."/>
        </authorList>
    </citation>
    <scope>NUCLEOTIDE SEQUENCE</scope>
    <source>
        <strain evidence="6">MPI-CAGE-AT-0016</strain>
    </source>
</reference>
<evidence type="ECO:0000256" key="2">
    <source>
        <dbReference type="ARBA" id="ARBA00022630"/>
    </source>
</evidence>
<dbReference type="Gene3D" id="3.30.465.10">
    <property type="match status" value="1"/>
</dbReference>
<dbReference type="OrthoDB" id="2151789at2759"/>
<evidence type="ECO:0000259" key="5">
    <source>
        <dbReference type="PROSITE" id="PS51387"/>
    </source>
</evidence>
<dbReference type="InterPro" id="IPR016167">
    <property type="entry name" value="FAD-bd_PCMH_sub1"/>
</dbReference>
<evidence type="ECO:0000313" key="7">
    <source>
        <dbReference type="Proteomes" id="UP000813385"/>
    </source>
</evidence>
<dbReference type="Pfam" id="PF01565">
    <property type="entry name" value="FAD_binding_4"/>
    <property type="match status" value="1"/>
</dbReference>
<keyword evidence="3" id="KW-0274">FAD</keyword>
<feature type="domain" description="FAD-binding PCMH-type" evidence="5">
    <location>
        <begin position="63"/>
        <end position="244"/>
    </location>
</feature>
<keyword evidence="4" id="KW-0560">Oxidoreductase</keyword>
<dbReference type="AlphaFoldDB" id="A0A8K0T9H1"/>
<comment type="caution">
    <text evidence="6">The sequence shown here is derived from an EMBL/GenBank/DDBJ whole genome shotgun (WGS) entry which is preliminary data.</text>
</comment>
<dbReference type="PROSITE" id="PS51387">
    <property type="entry name" value="FAD_PCMH"/>
    <property type="match status" value="1"/>
</dbReference>
<evidence type="ECO:0000313" key="6">
    <source>
        <dbReference type="EMBL" id="KAH7354330.1"/>
    </source>
</evidence>
<organism evidence="6 7">
    <name type="scientific">Plectosphaerella cucumerina</name>
    <dbReference type="NCBI Taxonomy" id="40658"/>
    <lineage>
        <taxon>Eukaryota</taxon>
        <taxon>Fungi</taxon>
        <taxon>Dikarya</taxon>
        <taxon>Ascomycota</taxon>
        <taxon>Pezizomycotina</taxon>
        <taxon>Sordariomycetes</taxon>
        <taxon>Hypocreomycetidae</taxon>
        <taxon>Glomerellales</taxon>
        <taxon>Plectosphaerellaceae</taxon>
        <taxon>Plectosphaerella</taxon>
    </lineage>
</organism>
<dbReference type="Gene3D" id="3.40.462.20">
    <property type="match status" value="1"/>
</dbReference>
<name>A0A8K0T9H1_9PEZI</name>
<proteinExistence type="inferred from homology"/>